<evidence type="ECO:0000313" key="2">
    <source>
        <dbReference type="EMBL" id="CAI9922370.1"/>
    </source>
</evidence>
<accession>A0AA86NLY0</accession>
<evidence type="ECO:0000313" key="1">
    <source>
        <dbReference type="EMBL" id="CAI9922369.1"/>
    </source>
</evidence>
<reference evidence="4 7" key="2">
    <citation type="submission" date="2024-07" db="EMBL/GenBank/DDBJ databases">
        <authorList>
            <person name="Akdeniz Z."/>
        </authorList>
    </citation>
    <scope>NUCLEOTIDE SEQUENCE [LARGE SCALE GENOMIC DNA]</scope>
</reference>
<dbReference type="EMBL" id="CAXDID020000024">
    <property type="protein sequence ID" value="CAL5989996.1"/>
    <property type="molecule type" value="Genomic_DNA"/>
</dbReference>
<sequence length="133" mass="15807">MFLHAEEETLECSWNERLIVGANLTLGLKWSYKQNLFFCILQCILRLIKQNRARLRNCIISCNKLTKIKYHINSQYTAQYLSVYVQNGITETAGQLIILALHQFMPYFWYRLFPAAQLFQLRERISILENIRS</sequence>
<dbReference type="EMBL" id="CAXDID020000024">
    <property type="protein sequence ID" value="CAL5989992.1"/>
    <property type="molecule type" value="Genomic_DNA"/>
</dbReference>
<evidence type="ECO:0000313" key="6">
    <source>
        <dbReference type="EMBL" id="CAL5989996.1"/>
    </source>
</evidence>
<comment type="caution">
    <text evidence="2">The sequence shown here is derived from an EMBL/GenBank/DDBJ whole genome shotgun (WGS) entry which is preliminary data.</text>
</comment>
<organism evidence="2">
    <name type="scientific">Hexamita inflata</name>
    <dbReference type="NCBI Taxonomy" id="28002"/>
    <lineage>
        <taxon>Eukaryota</taxon>
        <taxon>Metamonada</taxon>
        <taxon>Diplomonadida</taxon>
        <taxon>Hexamitidae</taxon>
        <taxon>Hexamitinae</taxon>
        <taxon>Hexamita</taxon>
    </lineage>
</organism>
<dbReference type="EMBL" id="CATOUU010000248">
    <property type="protein sequence ID" value="CAI9922370.1"/>
    <property type="molecule type" value="Genomic_DNA"/>
</dbReference>
<evidence type="ECO:0000313" key="4">
    <source>
        <dbReference type="EMBL" id="CAL5989992.1"/>
    </source>
</evidence>
<dbReference type="EMBL" id="CATOUU010000248">
    <property type="protein sequence ID" value="CAI9922369.1"/>
    <property type="molecule type" value="Genomic_DNA"/>
</dbReference>
<evidence type="ECO:0000313" key="7">
    <source>
        <dbReference type="Proteomes" id="UP001642409"/>
    </source>
</evidence>
<gene>
    <name evidence="1" type="ORF">HINF_LOCUS10014</name>
    <name evidence="2" type="ORF">HINF_LOCUS10015</name>
    <name evidence="3" type="ORF">HINF_LOCUS10016</name>
    <name evidence="4" type="ORF">HINF_LOCUS11131</name>
    <name evidence="5" type="ORF">HINF_LOCUS11132</name>
    <name evidence="6" type="ORF">HINF_LOCUS11133</name>
</gene>
<proteinExistence type="predicted"/>
<name>A0AA86NLY0_9EUKA</name>
<keyword evidence="7" id="KW-1185">Reference proteome</keyword>
<evidence type="ECO:0000313" key="3">
    <source>
        <dbReference type="EMBL" id="CAI9922371.1"/>
    </source>
</evidence>
<dbReference type="Proteomes" id="UP001642409">
    <property type="component" value="Unassembled WGS sequence"/>
</dbReference>
<evidence type="ECO:0000313" key="5">
    <source>
        <dbReference type="EMBL" id="CAL5989994.1"/>
    </source>
</evidence>
<dbReference type="AlphaFoldDB" id="A0AA86NLY0"/>
<dbReference type="EMBL" id="CAXDID020000024">
    <property type="protein sequence ID" value="CAL5989994.1"/>
    <property type="molecule type" value="Genomic_DNA"/>
</dbReference>
<reference evidence="2" key="1">
    <citation type="submission" date="2023-06" db="EMBL/GenBank/DDBJ databases">
        <authorList>
            <person name="Kurt Z."/>
        </authorList>
    </citation>
    <scope>NUCLEOTIDE SEQUENCE</scope>
</reference>
<dbReference type="EMBL" id="CATOUU010000248">
    <property type="protein sequence ID" value="CAI9922371.1"/>
    <property type="molecule type" value="Genomic_DNA"/>
</dbReference>
<protein>
    <submittedName>
        <fullName evidence="4">Hypothetical_protein</fullName>
    </submittedName>
</protein>